<comment type="similarity">
    <text evidence="3">Belongs to the THOC3 family.</text>
</comment>
<keyword evidence="2" id="KW-0677">Repeat</keyword>
<evidence type="ECO:0000259" key="5">
    <source>
        <dbReference type="Pfam" id="PF12894"/>
    </source>
</evidence>
<evidence type="ECO:0000313" key="7">
    <source>
        <dbReference type="Proteomes" id="UP001222932"/>
    </source>
</evidence>
<dbReference type="Proteomes" id="UP001222932">
    <property type="component" value="Unassembled WGS sequence"/>
</dbReference>
<dbReference type="PANTHER" id="PTHR22839:SF0">
    <property type="entry name" value="THO COMPLEX SUBUNIT 3"/>
    <property type="match status" value="1"/>
</dbReference>
<dbReference type="SMART" id="SM00320">
    <property type="entry name" value="WD40"/>
    <property type="match status" value="3"/>
</dbReference>
<dbReference type="InterPro" id="IPR040132">
    <property type="entry name" value="Tex1/THOC3"/>
</dbReference>
<feature type="compositionally biased region" description="Acidic residues" evidence="4">
    <location>
        <begin position="250"/>
        <end position="272"/>
    </location>
</feature>
<dbReference type="InterPro" id="IPR001680">
    <property type="entry name" value="WD40_rpt"/>
</dbReference>
<feature type="region of interest" description="Disordered" evidence="4">
    <location>
        <begin position="311"/>
        <end position="371"/>
    </location>
</feature>
<dbReference type="AlphaFoldDB" id="A0AAD3YDU1"/>
<feature type="compositionally biased region" description="Basic and acidic residues" evidence="4">
    <location>
        <begin position="240"/>
        <end position="249"/>
    </location>
</feature>
<evidence type="ECO:0000256" key="3">
    <source>
        <dbReference type="ARBA" id="ARBA00046343"/>
    </source>
</evidence>
<dbReference type="InterPro" id="IPR015943">
    <property type="entry name" value="WD40/YVTN_repeat-like_dom_sf"/>
</dbReference>
<feature type="region of interest" description="Disordered" evidence="4">
    <location>
        <begin position="237"/>
        <end position="293"/>
    </location>
</feature>
<reference evidence="6" key="2">
    <citation type="submission" date="2023-06" db="EMBL/GenBank/DDBJ databases">
        <authorList>
            <person name="Kobayashi Y."/>
            <person name="Kayamori A."/>
            <person name="Aoki K."/>
            <person name="Shiwa Y."/>
            <person name="Fujita N."/>
            <person name="Sugita T."/>
            <person name="Iwasaki W."/>
            <person name="Tanaka N."/>
            <person name="Takashima M."/>
        </authorList>
    </citation>
    <scope>NUCLEOTIDE SEQUENCE</scope>
    <source>
        <strain evidence="6">HIS016</strain>
    </source>
</reference>
<dbReference type="SUPFAM" id="SSF82171">
    <property type="entry name" value="DPP6 N-terminal domain-like"/>
    <property type="match status" value="1"/>
</dbReference>
<dbReference type="Pfam" id="PF00400">
    <property type="entry name" value="WD40"/>
    <property type="match status" value="1"/>
</dbReference>
<dbReference type="EMBL" id="BTCM01000008">
    <property type="protein sequence ID" value="GMK59496.1"/>
    <property type="molecule type" value="Genomic_DNA"/>
</dbReference>
<keyword evidence="7" id="KW-1185">Reference proteome</keyword>
<accession>A0AAD3YDU1</accession>
<reference evidence="6" key="1">
    <citation type="journal article" date="2023" name="BMC Genomics">
        <title>Chromosome-level genome assemblies of Cutaneotrichosporon spp. (Trichosporonales, Basidiomycota) reveal imbalanced evolution between nucleotide sequences and chromosome synteny.</title>
        <authorList>
            <person name="Kobayashi Y."/>
            <person name="Kayamori A."/>
            <person name="Aoki K."/>
            <person name="Shiwa Y."/>
            <person name="Matsutani M."/>
            <person name="Fujita N."/>
            <person name="Sugita T."/>
            <person name="Iwasaki W."/>
            <person name="Tanaka N."/>
            <person name="Takashima M."/>
        </authorList>
    </citation>
    <scope>NUCLEOTIDE SEQUENCE</scope>
    <source>
        <strain evidence="6">HIS016</strain>
    </source>
</reference>
<comment type="caution">
    <text evidence="6">The sequence shown here is derived from an EMBL/GenBank/DDBJ whole genome shotgun (WGS) entry which is preliminary data.</text>
</comment>
<proteinExistence type="inferred from homology"/>
<evidence type="ECO:0000256" key="4">
    <source>
        <dbReference type="SAM" id="MobiDB-lite"/>
    </source>
</evidence>
<protein>
    <recommendedName>
        <fullName evidence="5">Anaphase-promoting complex subunit 4-like WD40 domain-containing protein</fullName>
    </recommendedName>
</protein>
<name>A0AAD3YDU1_9TREE</name>
<sequence>MAATTAETAKKDTIDGFLRYDVYPSRAWSARGLSNPKVGRPTEIRVGGAQLVRSLAFNADGTSLAAGHESRLIRLYPVVGGIITDRPTSLPPKGDSPHRGNVASLAWSPTDPNTLVSGCKGARGDSFVAVWDVRAGTATQFSIPGDVLHVAFHPSGRHFAAVCPRTERDVVFFYHLKDGEWVKREDVQINGAGVGSGEEQVNSFRFGNGGGSALAVNQDGALNTWFYPVDEIVRGQASERPSKRPRTEEKEEAEEEAEVAGEERDGPEETQADADRPAEEAAGTAPESEEQDADVAMADASLALAAAALPTPARTPAPGTPAAGTPAADTPAAGTPAAGTPAGGTPAAGTPAPGSRPASPTQAEKDAAADIARAAREARIREIQLERGPRKAVTVGLSLALAVDPRGRYYAVGGHDARLSLLSTTTLAATRTWDEYAAPVRHLAFSPDGEALAVGGDEAAVTIFAVGTGELLARIPAVGHVSALAWHARGLAYATNAKSRVGWWYVSVD</sequence>
<dbReference type="GO" id="GO:0006406">
    <property type="term" value="P:mRNA export from nucleus"/>
    <property type="evidence" value="ECO:0007669"/>
    <property type="project" value="InterPro"/>
</dbReference>
<dbReference type="GO" id="GO:0000445">
    <property type="term" value="C:THO complex part of transcription export complex"/>
    <property type="evidence" value="ECO:0007669"/>
    <property type="project" value="TreeGrafter"/>
</dbReference>
<gene>
    <name evidence="6" type="ORF">CspeluHIS016_0801020</name>
</gene>
<organism evidence="6 7">
    <name type="scientific">Cutaneotrichosporon spelunceum</name>
    <dbReference type="NCBI Taxonomy" id="1672016"/>
    <lineage>
        <taxon>Eukaryota</taxon>
        <taxon>Fungi</taxon>
        <taxon>Dikarya</taxon>
        <taxon>Basidiomycota</taxon>
        <taxon>Agaricomycotina</taxon>
        <taxon>Tremellomycetes</taxon>
        <taxon>Trichosporonales</taxon>
        <taxon>Trichosporonaceae</taxon>
        <taxon>Cutaneotrichosporon</taxon>
    </lineage>
</organism>
<evidence type="ECO:0000313" key="6">
    <source>
        <dbReference type="EMBL" id="GMK59496.1"/>
    </source>
</evidence>
<evidence type="ECO:0000256" key="1">
    <source>
        <dbReference type="ARBA" id="ARBA00022574"/>
    </source>
</evidence>
<dbReference type="Pfam" id="PF12894">
    <property type="entry name" value="ANAPC4_WD40"/>
    <property type="match status" value="1"/>
</dbReference>
<dbReference type="PANTHER" id="PTHR22839">
    <property type="entry name" value="THO COMPLEX SUBUNIT 3 THO3"/>
    <property type="match status" value="1"/>
</dbReference>
<dbReference type="InterPro" id="IPR024977">
    <property type="entry name" value="Apc4-like_WD40_dom"/>
</dbReference>
<feature type="compositionally biased region" description="Low complexity" evidence="4">
    <location>
        <begin position="320"/>
        <end position="361"/>
    </location>
</feature>
<feature type="domain" description="Anaphase-promoting complex subunit 4-like WD40" evidence="5">
    <location>
        <begin position="436"/>
        <end position="487"/>
    </location>
</feature>
<evidence type="ECO:0000256" key="2">
    <source>
        <dbReference type="ARBA" id="ARBA00022737"/>
    </source>
</evidence>
<dbReference type="Gene3D" id="2.130.10.10">
    <property type="entry name" value="YVTN repeat-like/Quinoprotein amine dehydrogenase"/>
    <property type="match status" value="2"/>
</dbReference>
<feature type="region of interest" description="Disordered" evidence="4">
    <location>
        <begin position="87"/>
        <end position="106"/>
    </location>
</feature>
<keyword evidence="1" id="KW-0853">WD repeat</keyword>